<evidence type="ECO:0000313" key="10">
    <source>
        <dbReference type="EMBL" id="KAJ3648649.1"/>
    </source>
</evidence>
<dbReference type="Pfam" id="PF02937">
    <property type="entry name" value="COX6C"/>
    <property type="match status" value="1"/>
</dbReference>
<dbReference type="InterPro" id="IPR034884">
    <property type="entry name" value="Cytochrome_c_oxidase_VIc/VIIs"/>
</dbReference>
<protein>
    <recommendedName>
        <fullName evidence="12">Mitochondrial cytochrome c oxidase subunit VIc/VIIs domain-containing protein</fullName>
    </recommendedName>
</protein>
<keyword evidence="4 9" id="KW-0812">Transmembrane</keyword>
<evidence type="ECO:0000256" key="4">
    <source>
        <dbReference type="ARBA" id="ARBA00022692"/>
    </source>
</evidence>
<dbReference type="InterPro" id="IPR037169">
    <property type="entry name" value="Cytochrome_c_oxidase_VIc_sf"/>
</dbReference>
<dbReference type="AlphaFoldDB" id="A0AA38I483"/>
<accession>A0AA38I483</accession>
<name>A0AA38I483_9CUCU</name>
<evidence type="ECO:0000256" key="3">
    <source>
        <dbReference type="ARBA" id="ARBA00007204"/>
    </source>
</evidence>
<keyword evidence="6 9" id="KW-1133">Transmembrane helix</keyword>
<dbReference type="CDD" id="cd22901">
    <property type="entry name" value="CcO_VIc"/>
    <property type="match status" value="1"/>
</dbReference>
<evidence type="ECO:0000256" key="5">
    <source>
        <dbReference type="ARBA" id="ARBA00022792"/>
    </source>
</evidence>
<comment type="subcellular location">
    <subcellularLocation>
        <location evidence="1">Mitochondrion inner membrane</location>
        <topology evidence="1">Single-pass membrane protein</topology>
    </subcellularLocation>
</comment>
<dbReference type="EMBL" id="JALNTZ010000006">
    <property type="protein sequence ID" value="KAJ3648649.1"/>
    <property type="molecule type" value="Genomic_DNA"/>
</dbReference>
<evidence type="ECO:0000256" key="8">
    <source>
        <dbReference type="ARBA" id="ARBA00023136"/>
    </source>
</evidence>
<comment type="similarity">
    <text evidence="3">Belongs to the cytochrome c oxidase subunit 6c family.</text>
</comment>
<evidence type="ECO:0000256" key="2">
    <source>
        <dbReference type="ARBA" id="ARBA00004673"/>
    </source>
</evidence>
<feature type="transmembrane region" description="Helical" evidence="9">
    <location>
        <begin position="25"/>
        <end position="43"/>
    </location>
</feature>
<dbReference type="Proteomes" id="UP001168821">
    <property type="component" value="Unassembled WGS sequence"/>
</dbReference>
<reference evidence="10" key="1">
    <citation type="journal article" date="2023" name="G3 (Bethesda)">
        <title>Whole genome assemblies of Zophobas morio and Tenebrio molitor.</title>
        <authorList>
            <person name="Kaur S."/>
            <person name="Stinson S.A."/>
            <person name="diCenzo G.C."/>
        </authorList>
    </citation>
    <scope>NUCLEOTIDE SEQUENCE</scope>
    <source>
        <strain evidence="10">QUZm001</strain>
    </source>
</reference>
<evidence type="ECO:0000256" key="1">
    <source>
        <dbReference type="ARBA" id="ARBA00004434"/>
    </source>
</evidence>
<comment type="pathway">
    <text evidence="2">Energy metabolism; oxidative phosphorylation.</text>
</comment>
<keyword evidence="7" id="KW-0496">Mitochondrion</keyword>
<proteinExistence type="inferred from homology"/>
<keyword evidence="11" id="KW-1185">Reference proteome</keyword>
<dbReference type="GO" id="GO:0005743">
    <property type="term" value="C:mitochondrial inner membrane"/>
    <property type="evidence" value="ECO:0007669"/>
    <property type="project" value="UniProtKB-SubCell"/>
</dbReference>
<dbReference type="PANTHER" id="PTHR48416">
    <property type="entry name" value="CYTOCHROME C OXIDASE SUBUNIT 6C"/>
    <property type="match status" value="1"/>
</dbReference>
<evidence type="ECO:0000313" key="11">
    <source>
        <dbReference type="Proteomes" id="UP001168821"/>
    </source>
</evidence>
<evidence type="ECO:0008006" key="12">
    <source>
        <dbReference type="Google" id="ProtNLM"/>
    </source>
</evidence>
<evidence type="ECO:0000256" key="6">
    <source>
        <dbReference type="ARBA" id="ARBA00022989"/>
    </source>
</evidence>
<dbReference type="SUPFAM" id="SSF81415">
    <property type="entry name" value="Mitochondrial cytochrome c oxidase subunit VIc"/>
    <property type="match status" value="1"/>
</dbReference>
<sequence>MADEVTKIPKPKMRGLLMDQIKRNLILTFINMIISGLAFKFGYVERRKKIYADFYKNYDIECEFHRIRRKGLFDSCDPYEEAVYDDEKDEKEKSQGKTS</sequence>
<organism evidence="10 11">
    <name type="scientific">Zophobas morio</name>
    <dbReference type="NCBI Taxonomy" id="2755281"/>
    <lineage>
        <taxon>Eukaryota</taxon>
        <taxon>Metazoa</taxon>
        <taxon>Ecdysozoa</taxon>
        <taxon>Arthropoda</taxon>
        <taxon>Hexapoda</taxon>
        <taxon>Insecta</taxon>
        <taxon>Pterygota</taxon>
        <taxon>Neoptera</taxon>
        <taxon>Endopterygota</taxon>
        <taxon>Coleoptera</taxon>
        <taxon>Polyphaga</taxon>
        <taxon>Cucujiformia</taxon>
        <taxon>Tenebrionidae</taxon>
        <taxon>Zophobas</taxon>
    </lineage>
</organism>
<evidence type="ECO:0000256" key="7">
    <source>
        <dbReference type="ARBA" id="ARBA00023128"/>
    </source>
</evidence>
<dbReference type="PANTHER" id="PTHR48416:SF1">
    <property type="entry name" value="CYTOCHROME C OXIDASE SUBUNIT 6C"/>
    <property type="match status" value="1"/>
</dbReference>
<keyword evidence="8 9" id="KW-0472">Membrane</keyword>
<evidence type="ECO:0000256" key="9">
    <source>
        <dbReference type="SAM" id="Phobius"/>
    </source>
</evidence>
<gene>
    <name evidence="10" type="ORF">Zmor_020437</name>
</gene>
<comment type="caution">
    <text evidence="10">The sequence shown here is derived from an EMBL/GenBank/DDBJ whole genome shotgun (WGS) entry which is preliminary data.</text>
</comment>
<keyword evidence="5" id="KW-0999">Mitochondrion inner membrane</keyword>
<dbReference type="Gene3D" id="4.10.93.10">
    <property type="entry name" value="Mitochondrial cytochrome c oxidase subunit VIc/VIIs"/>
    <property type="match status" value="1"/>
</dbReference>
<dbReference type="InterPro" id="IPR051389">
    <property type="entry name" value="Cytochrome_c_oxidase_VIc"/>
</dbReference>